<feature type="binding site" evidence="15">
    <location>
        <position position="101"/>
    </location>
    <ligand>
        <name>phosphate</name>
        <dbReference type="ChEBI" id="CHEBI:43474"/>
    </ligand>
</feature>
<feature type="active site" description="Proton acceptor" evidence="15 16">
    <location>
        <position position="250"/>
    </location>
</feature>
<gene>
    <name evidence="15" type="primary">asd</name>
    <name evidence="18" type="ORF">B2M26_11285</name>
</gene>
<evidence type="ECO:0000259" key="17">
    <source>
        <dbReference type="SMART" id="SM00859"/>
    </source>
</evidence>
<dbReference type="Gene3D" id="3.30.360.10">
    <property type="entry name" value="Dihydrodipicolinate Reductase, domain 2"/>
    <property type="match status" value="1"/>
</dbReference>
<comment type="catalytic activity">
    <reaction evidence="14 15">
        <text>L-aspartate 4-semialdehyde + phosphate + NADP(+) = 4-phospho-L-aspartate + NADPH + H(+)</text>
        <dbReference type="Rhea" id="RHEA:24284"/>
        <dbReference type="ChEBI" id="CHEBI:15378"/>
        <dbReference type="ChEBI" id="CHEBI:43474"/>
        <dbReference type="ChEBI" id="CHEBI:57535"/>
        <dbReference type="ChEBI" id="CHEBI:57783"/>
        <dbReference type="ChEBI" id="CHEBI:58349"/>
        <dbReference type="ChEBI" id="CHEBI:537519"/>
        <dbReference type="EC" id="1.2.1.11"/>
    </reaction>
</comment>
<evidence type="ECO:0000256" key="2">
    <source>
        <dbReference type="ARBA" id="ARBA00005076"/>
    </source>
</evidence>
<dbReference type="PANTHER" id="PTHR46278:SF2">
    <property type="entry name" value="ASPARTATE-SEMIALDEHYDE DEHYDROGENASE"/>
    <property type="match status" value="1"/>
</dbReference>
<feature type="binding site" evidence="15">
    <location>
        <begin position="13"/>
        <end position="16"/>
    </location>
    <ligand>
        <name>NADP(+)</name>
        <dbReference type="ChEBI" id="CHEBI:58349"/>
    </ligand>
</feature>
<keyword evidence="11 15" id="KW-0560">Oxidoreductase</keyword>
<dbReference type="GO" id="GO:0009088">
    <property type="term" value="P:threonine biosynthetic process"/>
    <property type="evidence" value="ECO:0007669"/>
    <property type="project" value="UniProtKB-UniRule"/>
</dbReference>
<dbReference type="InterPro" id="IPR012080">
    <property type="entry name" value="Asp_semialdehyde_DH"/>
</dbReference>
<dbReference type="RefSeq" id="WP_079291246.1">
    <property type="nucleotide sequence ID" value="NZ_MWPS01000027.1"/>
</dbReference>
<evidence type="ECO:0000256" key="7">
    <source>
        <dbReference type="ARBA" id="ARBA00022605"/>
    </source>
</evidence>
<dbReference type="UniPathway" id="UPA00050">
    <property type="reaction ID" value="UER00463"/>
</dbReference>
<dbReference type="GO" id="GO:0050661">
    <property type="term" value="F:NADP binding"/>
    <property type="evidence" value="ECO:0007669"/>
    <property type="project" value="UniProtKB-UniRule"/>
</dbReference>
<dbReference type="InterPro" id="IPR005986">
    <property type="entry name" value="Asp_semialdehyde_DH_beta"/>
</dbReference>
<keyword evidence="10 15" id="KW-0220">Diaminopimelate biosynthesis</keyword>
<keyword evidence="8 15" id="KW-0791">Threonine biosynthesis</keyword>
<dbReference type="UniPathway" id="UPA00051">
    <property type="reaction ID" value="UER00464"/>
</dbReference>
<evidence type="ECO:0000256" key="14">
    <source>
        <dbReference type="ARBA" id="ARBA00047891"/>
    </source>
</evidence>
<keyword evidence="9 15" id="KW-0521">NADP</keyword>
<evidence type="ECO:0000256" key="11">
    <source>
        <dbReference type="ARBA" id="ARBA00023002"/>
    </source>
</evidence>
<comment type="pathway">
    <text evidence="3 15">Amino-acid biosynthesis; L-threonine biosynthesis; L-threonine from L-aspartate: step 2/5.</text>
</comment>
<dbReference type="GO" id="GO:0009097">
    <property type="term" value="P:isoleucine biosynthetic process"/>
    <property type="evidence" value="ECO:0007669"/>
    <property type="project" value="UniProtKB-UniRule"/>
</dbReference>
<dbReference type="GO" id="GO:0019877">
    <property type="term" value="P:diaminopimelate biosynthetic process"/>
    <property type="evidence" value="ECO:0007669"/>
    <property type="project" value="UniProtKB-UniRule"/>
</dbReference>
<dbReference type="PIRSF" id="PIRSF000148">
    <property type="entry name" value="ASA_dh"/>
    <property type="match status" value="1"/>
</dbReference>
<dbReference type="SMART" id="SM00859">
    <property type="entry name" value="Semialdhyde_dh"/>
    <property type="match status" value="1"/>
</dbReference>
<evidence type="ECO:0000256" key="16">
    <source>
        <dbReference type="PIRSR" id="PIRSR000148-1"/>
    </source>
</evidence>
<dbReference type="UniPathway" id="UPA00034">
    <property type="reaction ID" value="UER00016"/>
</dbReference>
<dbReference type="NCBIfam" id="TIGR01296">
    <property type="entry name" value="asd_B"/>
    <property type="match status" value="1"/>
</dbReference>
<comment type="function">
    <text evidence="15">Catalyzes the NADPH-dependent formation of L-aspartate-semialdehyde (L-ASA) by the reductive dephosphorylation of L-aspartyl-4-phosphate.</text>
</comment>
<proteinExistence type="inferred from homology"/>
<dbReference type="EC" id="1.2.1.11" evidence="6 15"/>
<name>A0A1V4ERY4_9BACL</name>
<dbReference type="GO" id="GO:0046983">
    <property type="term" value="F:protein dimerization activity"/>
    <property type="evidence" value="ECO:0007669"/>
    <property type="project" value="InterPro"/>
</dbReference>
<feature type="binding site" evidence="15">
    <location>
        <position position="243"/>
    </location>
    <ligand>
        <name>substrate</name>
    </ligand>
</feature>
<accession>A0A1V4ERY4</accession>
<dbReference type="HAMAP" id="MF_02121">
    <property type="entry name" value="ASADH"/>
    <property type="match status" value="1"/>
</dbReference>
<evidence type="ECO:0000256" key="3">
    <source>
        <dbReference type="ARBA" id="ARBA00005097"/>
    </source>
</evidence>
<feature type="binding site" evidence="15">
    <location>
        <position position="323"/>
    </location>
    <ligand>
        <name>NADP(+)</name>
        <dbReference type="ChEBI" id="CHEBI:58349"/>
    </ligand>
</feature>
<feature type="active site" description="Acyl-thioester intermediate" evidence="15 16">
    <location>
        <position position="130"/>
    </location>
</feature>
<evidence type="ECO:0000256" key="1">
    <source>
        <dbReference type="ARBA" id="ARBA00005021"/>
    </source>
</evidence>
<dbReference type="GO" id="GO:0051287">
    <property type="term" value="F:NAD binding"/>
    <property type="evidence" value="ECO:0007669"/>
    <property type="project" value="InterPro"/>
</dbReference>
<evidence type="ECO:0000256" key="12">
    <source>
        <dbReference type="ARBA" id="ARBA00023154"/>
    </source>
</evidence>
<dbReference type="NCBIfam" id="NF011456">
    <property type="entry name" value="PRK14874.1"/>
    <property type="match status" value="1"/>
</dbReference>
<evidence type="ECO:0000256" key="10">
    <source>
        <dbReference type="ARBA" id="ARBA00022915"/>
    </source>
</evidence>
<dbReference type="InterPro" id="IPR012280">
    <property type="entry name" value="Semialdhyde_DH_dimer_dom"/>
</dbReference>
<evidence type="ECO:0000256" key="4">
    <source>
        <dbReference type="ARBA" id="ARBA00010584"/>
    </source>
</evidence>
<dbReference type="Gene3D" id="3.40.50.720">
    <property type="entry name" value="NAD(P)-binding Rossmann-like Domain"/>
    <property type="match status" value="1"/>
</dbReference>
<dbReference type="EMBL" id="MWPS01000027">
    <property type="protein sequence ID" value="OPG15632.1"/>
    <property type="molecule type" value="Genomic_DNA"/>
</dbReference>
<dbReference type="GO" id="GO:0009089">
    <property type="term" value="P:lysine biosynthetic process via diaminopimelate"/>
    <property type="evidence" value="ECO:0007669"/>
    <property type="project" value="UniProtKB-UniRule"/>
</dbReference>
<keyword evidence="7 15" id="KW-0028">Amino-acid biosynthesis</keyword>
<dbReference type="PANTHER" id="PTHR46278">
    <property type="entry name" value="DEHYDROGENASE, PUTATIVE-RELATED"/>
    <property type="match status" value="1"/>
</dbReference>
<keyword evidence="19" id="KW-1185">Reference proteome</keyword>
<comment type="subunit">
    <text evidence="5 15">Homodimer.</text>
</comment>
<evidence type="ECO:0000256" key="8">
    <source>
        <dbReference type="ARBA" id="ARBA00022697"/>
    </source>
</evidence>
<evidence type="ECO:0000313" key="18">
    <source>
        <dbReference type="EMBL" id="OPG15632.1"/>
    </source>
</evidence>
<sequence>MSRPVRVAILGATGAVGKAMIETLLRRKFPFTTLKLLASARSAGQVVDVLGVPYTVEEATPESFAGIDVALFSAGGDISLRFANEAVARGALVIDNTSAFRMDKNVPLIVPEVNAEAFSAHQGIIANPNCSTIQMVVALAPLHRRYRIKRIVVSTYQAASGAGERAIEELRETSRAILEGREPEPTLMPVAKLANHYPLAFNVIPQIDVFEDNGFTKEEMKMVRETHKILGDSSIAVTPTAVRVPVVYGHSEAVYIETELPFDIDDIRALLRTADGVTLQDDPAQQHYPQPYFSAGHFDVFVGRIRRDLYAENGLNLWVVSDNILKGAAYNAVQIAELWLRQEGITA</sequence>
<organism evidence="18 19">
    <name type="scientific">Ferroacidibacillus organovorans</name>
    <dbReference type="NCBI Taxonomy" id="1765683"/>
    <lineage>
        <taxon>Bacteria</taxon>
        <taxon>Bacillati</taxon>
        <taxon>Bacillota</taxon>
        <taxon>Bacilli</taxon>
        <taxon>Bacillales</taxon>
        <taxon>Alicyclobacillaceae</taxon>
        <taxon>Ferroacidibacillus</taxon>
    </lineage>
</organism>
<evidence type="ECO:0000313" key="19">
    <source>
        <dbReference type="Proteomes" id="UP000190229"/>
    </source>
</evidence>
<protein>
    <recommendedName>
        <fullName evidence="6 15">Aspartate-semialdehyde dehydrogenase</fullName>
        <shortName evidence="15">ASA dehydrogenase</shortName>
        <shortName evidence="15">ASADH</shortName>
        <ecNumber evidence="6 15">1.2.1.11</ecNumber>
    </recommendedName>
    <alternativeName>
        <fullName evidence="15">Aspartate-beta-semialdehyde dehydrogenase</fullName>
    </alternativeName>
</protein>
<dbReference type="GO" id="GO:0071266">
    <property type="term" value="P:'de novo' L-methionine biosynthetic process"/>
    <property type="evidence" value="ECO:0007669"/>
    <property type="project" value="UniProtKB-UniRule"/>
</dbReference>
<dbReference type="InterPro" id="IPR000534">
    <property type="entry name" value="Semialdehyde_DH_NAD-bd"/>
</dbReference>
<dbReference type="InterPro" id="IPR036291">
    <property type="entry name" value="NAD(P)-bd_dom_sf"/>
</dbReference>
<dbReference type="GO" id="GO:0004073">
    <property type="term" value="F:aspartate-semialdehyde dehydrogenase activity"/>
    <property type="evidence" value="ECO:0007669"/>
    <property type="project" value="UniProtKB-UniRule"/>
</dbReference>
<dbReference type="CDD" id="cd18131">
    <property type="entry name" value="ASADH_C_bac_euk_like"/>
    <property type="match status" value="1"/>
</dbReference>
<dbReference type="SUPFAM" id="SSF55347">
    <property type="entry name" value="Glyceraldehyde-3-phosphate dehydrogenase-like, C-terminal domain"/>
    <property type="match status" value="1"/>
</dbReference>
<evidence type="ECO:0000256" key="6">
    <source>
        <dbReference type="ARBA" id="ARBA00013120"/>
    </source>
</evidence>
<comment type="pathway">
    <text evidence="2 15">Amino-acid biosynthesis; L-lysine biosynthesis via DAP pathway; (S)-tetrahydrodipicolinate from L-aspartate: step 2/4.</text>
</comment>
<evidence type="ECO:0000256" key="9">
    <source>
        <dbReference type="ARBA" id="ARBA00022857"/>
    </source>
</evidence>
<feature type="binding site" evidence="15">
    <location>
        <begin position="160"/>
        <end position="161"/>
    </location>
    <ligand>
        <name>NADP(+)</name>
        <dbReference type="ChEBI" id="CHEBI:58349"/>
    </ligand>
</feature>
<dbReference type="AlphaFoldDB" id="A0A1V4ERY4"/>
<feature type="binding site" evidence="15">
    <location>
        <position position="157"/>
    </location>
    <ligand>
        <name>substrate</name>
    </ligand>
</feature>
<feature type="domain" description="Semialdehyde dehydrogenase NAD-binding" evidence="17">
    <location>
        <begin position="6"/>
        <end position="121"/>
    </location>
</feature>
<dbReference type="SUPFAM" id="SSF51735">
    <property type="entry name" value="NAD(P)-binding Rossmann-fold domains"/>
    <property type="match status" value="1"/>
</dbReference>
<comment type="similarity">
    <text evidence="4 15">Belongs to the aspartate-semialdehyde dehydrogenase family.</text>
</comment>
<comment type="pathway">
    <text evidence="1 15">Amino-acid biosynthesis; L-methionine biosynthesis via de novo pathway; L-homoserine from L-aspartate: step 2/3.</text>
</comment>
<dbReference type="Pfam" id="PF02774">
    <property type="entry name" value="Semialdhyde_dhC"/>
    <property type="match status" value="1"/>
</dbReference>
<dbReference type="CDD" id="cd02316">
    <property type="entry name" value="VcASADH2_like_N"/>
    <property type="match status" value="1"/>
</dbReference>
<evidence type="ECO:0000256" key="15">
    <source>
        <dbReference type="HAMAP-Rule" id="MF_02121"/>
    </source>
</evidence>
<keyword evidence="12 15" id="KW-0457">Lysine biosynthesis</keyword>
<dbReference type="Pfam" id="PF01118">
    <property type="entry name" value="Semialdhyde_dh"/>
    <property type="match status" value="1"/>
</dbReference>
<dbReference type="Proteomes" id="UP000190229">
    <property type="component" value="Unassembled WGS sequence"/>
</dbReference>
<keyword evidence="13 15" id="KW-0486">Methionine biosynthesis</keyword>
<evidence type="ECO:0000256" key="13">
    <source>
        <dbReference type="ARBA" id="ARBA00023167"/>
    </source>
</evidence>
<comment type="caution">
    <text evidence="15">Lacks conserved residue(s) required for the propagation of feature annotation.</text>
</comment>
<feature type="binding site" evidence="15">
    <location>
        <begin position="41"/>
        <end position="42"/>
    </location>
    <ligand>
        <name>NADP(+)</name>
        <dbReference type="ChEBI" id="CHEBI:58349"/>
    </ligand>
</feature>
<comment type="caution">
    <text evidence="18">The sequence shown here is derived from an EMBL/GenBank/DDBJ whole genome shotgun (WGS) entry which is preliminary data.</text>
</comment>
<reference evidence="18 19" key="1">
    <citation type="submission" date="2017-02" db="EMBL/GenBank/DDBJ databases">
        <title>Draft genome of Acidibacillus ferrooxidans Huett2.</title>
        <authorList>
            <person name="Schopf S."/>
        </authorList>
    </citation>
    <scope>NUCLEOTIDE SEQUENCE [LARGE SCALE GENOMIC DNA]</scope>
    <source>
        <strain evidence="18 19">Huett2</strain>
    </source>
</reference>
<evidence type="ECO:0000256" key="5">
    <source>
        <dbReference type="ARBA" id="ARBA00011738"/>
    </source>
</evidence>